<keyword evidence="3" id="KW-1185">Reference proteome</keyword>
<dbReference type="RefSeq" id="WP_150578440.1">
    <property type="nucleotide sequence ID" value="NZ_CABPSN010000012.1"/>
</dbReference>
<feature type="chain" id="PRO_5023151543" evidence="1">
    <location>
        <begin position="24"/>
        <end position="463"/>
    </location>
</feature>
<keyword evidence="1" id="KW-0732">Signal</keyword>
<evidence type="ECO:0000313" key="2">
    <source>
        <dbReference type="EMBL" id="VVE57084.1"/>
    </source>
</evidence>
<sequence length="463" mass="48657">MIKHIISVLAILITLTHANTATAQTYPSGACTQVPNSQKCIDNTPCKTDSTGQKLCLSTASLPLPDGALSVPYACWQYSYEFACTGTSVDTCAPYRANSACGVVTSICNDKIAETGLCDQWTYTYSCLTKPAQTEQQMQCTGGLFDTSGFPKPPNNNNSFIKGALGLEILGQAQTYTDGNSIFKGVEETCTKGYMGIKNCCKSAPGGQTNSAAMGVAMGAAASVVKYAGAKAVDFASPYVFDTMFSNGIFSEALAQNFTIAAGEGATTLGTNLAANGFSVGAFGFTAGFGTMTGGVFGANIQLMSFQGGYIAFNPYVFAAAVAMQVIMQLMQCTQDEQLLALHKGAGLSTFIKEECSQKVLGTCLEYTDTYCSFNSQLAQIINIQGKTQLGLELAGCGGLTPTEISAIDFTKIDFSAFTTQLQEKAVENLPVPSQISGSYQPIMQQQGAGTKQSSSSANLPKY</sequence>
<name>A0A5E4Z7N6_9BURK</name>
<dbReference type="Pfam" id="PF06986">
    <property type="entry name" value="F_T4SS_TraN"/>
    <property type="match status" value="2"/>
</dbReference>
<evidence type="ECO:0000313" key="3">
    <source>
        <dbReference type="Proteomes" id="UP000366819"/>
    </source>
</evidence>
<feature type="signal peptide" evidence="1">
    <location>
        <begin position="1"/>
        <end position="23"/>
    </location>
</feature>
<gene>
    <name evidence="2" type="ORF">PAQ31011_05180</name>
</gene>
<dbReference type="Proteomes" id="UP000366819">
    <property type="component" value="Unassembled WGS sequence"/>
</dbReference>
<dbReference type="EMBL" id="CABPSN010000012">
    <property type="protein sequence ID" value="VVE57084.1"/>
    <property type="molecule type" value="Genomic_DNA"/>
</dbReference>
<evidence type="ECO:0000256" key="1">
    <source>
        <dbReference type="SAM" id="SignalP"/>
    </source>
</evidence>
<dbReference type="AlphaFoldDB" id="A0A5E4Z7N6"/>
<organism evidence="2 3">
    <name type="scientific">Pandoraea aquatica</name>
    <dbReference type="NCBI Taxonomy" id="2508290"/>
    <lineage>
        <taxon>Bacteria</taxon>
        <taxon>Pseudomonadati</taxon>
        <taxon>Pseudomonadota</taxon>
        <taxon>Betaproteobacteria</taxon>
        <taxon>Burkholderiales</taxon>
        <taxon>Burkholderiaceae</taxon>
        <taxon>Pandoraea</taxon>
    </lineage>
</organism>
<protein>
    <submittedName>
        <fullName evidence="2">Conjugal transfer protein TraN</fullName>
    </submittedName>
</protein>
<proteinExistence type="predicted"/>
<dbReference type="NCBIfam" id="NF009018">
    <property type="entry name" value="PRK12355.4-1"/>
    <property type="match status" value="1"/>
</dbReference>
<dbReference type="InterPro" id="IPR014121">
    <property type="entry name" value="TraN_Ftype"/>
</dbReference>
<reference evidence="2 3" key="1">
    <citation type="submission" date="2019-08" db="EMBL/GenBank/DDBJ databases">
        <authorList>
            <person name="Peeters C."/>
        </authorList>
    </citation>
    <scope>NUCLEOTIDE SEQUENCE [LARGE SCALE GENOMIC DNA]</scope>
    <source>
        <strain evidence="2 3">LMG 31011</strain>
    </source>
</reference>
<dbReference type="OrthoDB" id="5297981at2"/>
<accession>A0A5E4Z7N6</accession>